<reference evidence="1" key="1">
    <citation type="submission" date="2015-11" db="EMBL/GenBank/DDBJ databases">
        <title>De novo transcriptome assembly of four potential Pierce s Disease insect vectors from Arizona vineyards.</title>
        <authorList>
            <person name="Tassone E.E."/>
        </authorList>
    </citation>
    <scope>NUCLEOTIDE SEQUENCE</scope>
</reference>
<proteinExistence type="predicted"/>
<protein>
    <submittedName>
        <fullName evidence="1">Uncharacterized protein</fullName>
    </submittedName>
</protein>
<evidence type="ECO:0000313" key="1">
    <source>
        <dbReference type="EMBL" id="JAS72684.1"/>
    </source>
</evidence>
<organism evidence="1">
    <name type="scientific">Homalodisca liturata</name>
    <dbReference type="NCBI Taxonomy" id="320908"/>
    <lineage>
        <taxon>Eukaryota</taxon>
        <taxon>Metazoa</taxon>
        <taxon>Ecdysozoa</taxon>
        <taxon>Arthropoda</taxon>
        <taxon>Hexapoda</taxon>
        <taxon>Insecta</taxon>
        <taxon>Pterygota</taxon>
        <taxon>Neoptera</taxon>
        <taxon>Paraneoptera</taxon>
        <taxon>Hemiptera</taxon>
        <taxon>Auchenorrhyncha</taxon>
        <taxon>Membracoidea</taxon>
        <taxon>Cicadellidae</taxon>
        <taxon>Cicadellinae</taxon>
        <taxon>Proconiini</taxon>
        <taxon>Homalodisca</taxon>
    </lineage>
</organism>
<sequence>HFDGERQRILDQLIDLVKRIGGVSVLERLLIAPARTLNRSPLITNLETYTSDYGPTVTSLTVTSPPLFLKKAPTPIVLTNFTINIDKINIDSGVLGRTLPN</sequence>
<dbReference type="AlphaFoldDB" id="A0A1B6HD61"/>
<name>A0A1B6HD61_9HEMI</name>
<gene>
    <name evidence="1" type="ORF">g.1185</name>
</gene>
<feature type="non-terminal residue" evidence="1">
    <location>
        <position position="1"/>
    </location>
</feature>
<dbReference type="EMBL" id="GECU01035022">
    <property type="protein sequence ID" value="JAS72684.1"/>
    <property type="molecule type" value="Transcribed_RNA"/>
</dbReference>
<accession>A0A1B6HD61</accession>